<dbReference type="EMBL" id="JAVFWL010000003">
    <property type="protein sequence ID" value="KAK6743318.1"/>
    <property type="molecule type" value="Genomic_DNA"/>
</dbReference>
<name>A0ABR1D052_NECAM</name>
<gene>
    <name evidence="3" type="primary">Necator_chrIII.g11291</name>
    <name evidence="3" type="ORF">RB195_010526</name>
</gene>
<feature type="compositionally biased region" description="Basic and acidic residues" evidence="1">
    <location>
        <begin position="74"/>
        <end position="83"/>
    </location>
</feature>
<evidence type="ECO:0000256" key="1">
    <source>
        <dbReference type="SAM" id="MobiDB-lite"/>
    </source>
</evidence>
<organism evidence="3 4">
    <name type="scientific">Necator americanus</name>
    <name type="common">Human hookworm</name>
    <dbReference type="NCBI Taxonomy" id="51031"/>
    <lineage>
        <taxon>Eukaryota</taxon>
        <taxon>Metazoa</taxon>
        <taxon>Ecdysozoa</taxon>
        <taxon>Nematoda</taxon>
        <taxon>Chromadorea</taxon>
        <taxon>Rhabditida</taxon>
        <taxon>Rhabditina</taxon>
        <taxon>Rhabditomorpha</taxon>
        <taxon>Strongyloidea</taxon>
        <taxon>Ancylostomatidae</taxon>
        <taxon>Bunostominae</taxon>
        <taxon>Necator</taxon>
    </lineage>
</organism>
<comment type="caution">
    <text evidence="3">The sequence shown here is derived from an EMBL/GenBank/DDBJ whole genome shotgun (WGS) entry which is preliminary data.</text>
</comment>
<sequence>MYLAVLLAFLSISCRASFVGHSPPNSPLTGRHALGESIEYNGSGESSKEPVLESIVTKRGVDPLSIPQLIREPPLKRGDKRDSYVYPSTSSKLSDRVPLREPPLKRQEYFELSNLFSPSEKIMEWQDTTDENSGEDFRDENANIFVLPSSKQSSWYYRENLDEPPMKRRSSIVPLSLLSFPSRQMRSFSNSKPLSLTKLWR</sequence>
<proteinExistence type="predicted"/>
<reference evidence="3 4" key="1">
    <citation type="submission" date="2023-08" db="EMBL/GenBank/DDBJ databases">
        <title>A Necator americanus chromosomal reference genome.</title>
        <authorList>
            <person name="Ilik V."/>
            <person name="Petrzelkova K.J."/>
            <person name="Pardy F."/>
            <person name="Fuh T."/>
            <person name="Niatou-Singa F.S."/>
            <person name="Gouil Q."/>
            <person name="Baker L."/>
            <person name="Ritchie M.E."/>
            <person name="Jex A.R."/>
            <person name="Gazzola D."/>
            <person name="Li H."/>
            <person name="Toshio Fujiwara R."/>
            <person name="Zhan B."/>
            <person name="Aroian R.V."/>
            <person name="Pafco B."/>
            <person name="Schwarz E.M."/>
        </authorList>
    </citation>
    <scope>NUCLEOTIDE SEQUENCE [LARGE SCALE GENOMIC DNA]</scope>
    <source>
        <strain evidence="3 4">Aroian</strain>
        <tissue evidence="3">Whole animal</tissue>
    </source>
</reference>
<evidence type="ECO:0000313" key="4">
    <source>
        <dbReference type="Proteomes" id="UP001303046"/>
    </source>
</evidence>
<feature type="signal peptide" evidence="2">
    <location>
        <begin position="1"/>
        <end position="16"/>
    </location>
</feature>
<dbReference type="Proteomes" id="UP001303046">
    <property type="component" value="Unassembled WGS sequence"/>
</dbReference>
<accession>A0ABR1D052</accession>
<feature type="region of interest" description="Disordered" evidence="1">
    <location>
        <begin position="74"/>
        <end position="98"/>
    </location>
</feature>
<evidence type="ECO:0000313" key="3">
    <source>
        <dbReference type="EMBL" id="KAK6743318.1"/>
    </source>
</evidence>
<protein>
    <submittedName>
        <fullName evidence="3">Uncharacterized protein</fullName>
    </submittedName>
</protein>
<keyword evidence="2" id="KW-0732">Signal</keyword>
<keyword evidence="4" id="KW-1185">Reference proteome</keyword>
<evidence type="ECO:0000256" key="2">
    <source>
        <dbReference type="SAM" id="SignalP"/>
    </source>
</evidence>
<feature type="chain" id="PRO_5046341337" evidence="2">
    <location>
        <begin position="17"/>
        <end position="201"/>
    </location>
</feature>